<sequence>MQTSPSSQRSSTPLSGNAPDDGSRSLDDANSIVLRLDGKGRVISLNAFGQQFFGFPASEIVGRPIVGTIVPEKDHNGNNLAAMINDLLQRPEAHRHQINENRRKSGDAVWVVWSNRAFFDFRGKVTELLCVGNDITDRKTFEAVLESARVQLTATVQAQNAQLQESNRRLKKEMAERKAAEQALKESRDRYRLYSMASTEGILFHANGIAIEVNDALAKLCETPREQLIGMDILHHFVSPEDIESVKRKMAANDGYVYEITALTPSGQRFPAELRSWPGELSGRPCRVVSIRDIRQRKKTERQMIQSQKMEAIGTLASGIAHDFNNMLAGIQGNVEIIRHQLSDRSPHQKRLAFISKIVQRGARLSGQLLGYARGGQTEISLIDLNHLVRESLEMFSHAHRQIDIETRLSSDRPTINGDHTQIEQVLLNLVINAVHAMPTGGRIHIETSTTVLTASDDRDYEIVPGRYAMLSVRDTGHGMDADTRKKIFEPFFTTKPEGQGTGLGLASAYGIVKNHKGYIDVFSKPGAGSQFNVLLPSAQAALQPNPKPEPHAQESAETILLIDDEPDFLDVGRDMLILLGYQVVTATDMTEAEKRLQSADGTVKTVILDMAMPGPGAEMTVTRLRQQAPTVPLLLTSGYGRNGDTVRKLMPYCQGFIPKPFRLTELSNAIRTARNAAPIDRAAPP</sequence>
<feature type="modified residue" description="4-aspartylphosphate" evidence="9">
    <location>
        <position position="610"/>
    </location>
</feature>
<feature type="compositionally biased region" description="Low complexity" evidence="11">
    <location>
        <begin position="1"/>
        <end position="15"/>
    </location>
</feature>
<feature type="domain" description="PAS" evidence="14">
    <location>
        <begin position="26"/>
        <end position="76"/>
    </location>
</feature>
<comment type="catalytic activity">
    <reaction evidence="1">
        <text>ATP + protein L-histidine = ADP + protein N-phospho-L-histidine.</text>
        <dbReference type="EC" id="2.7.13.3"/>
    </reaction>
</comment>
<evidence type="ECO:0000256" key="8">
    <source>
        <dbReference type="ARBA" id="ARBA00023012"/>
    </source>
</evidence>
<dbReference type="Gene3D" id="3.40.50.2300">
    <property type="match status" value="1"/>
</dbReference>
<protein>
    <recommendedName>
        <fullName evidence="2">histidine kinase</fullName>
        <ecNumber evidence="2">2.7.13.3</ecNumber>
    </recommendedName>
</protein>
<evidence type="ECO:0000256" key="10">
    <source>
        <dbReference type="SAM" id="Coils"/>
    </source>
</evidence>
<dbReference type="SMART" id="SM00388">
    <property type="entry name" value="HisKA"/>
    <property type="match status" value="1"/>
</dbReference>
<dbReference type="PANTHER" id="PTHR43065">
    <property type="entry name" value="SENSOR HISTIDINE KINASE"/>
    <property type="match status" value="1"/>
</dbReference>
<dbReference type="PANTHER" id="PTHR43065:SF46">
    <property type="entry name" value="C4-DICARBOXYLATE TRANSPORT SENSOR PROTEIN DCTB"/>
    <property type="match status" value="1"/>
</dbReference>
<dbReference type="KEGG" id="dov:DSCO28_69790"/>
<feature type="domain" description="Histidine kinase" evidence="12">
    <location>
        <begin position="319"/>
        <end position="540"/>
    </location>
</feature>
<evidence type="ECO:0000256" key="4">
    <source>
        <dbReference type="ARBA" id="ARBA00022679"/>
    </source>
</evidence>
<dbReference type="InterPro" id="IPR013767">
    <property type="entry name" value="PAS_fold"/>
</dbReference>
<dbReference type="GO" id="GO:0005524">
    <property type="term" value="F:ATP binding"/>
    <property type="evidence" value="ECO:0007669"/>
    <property type="project" value="UniProtKB-KW"/>
</dbReference>
<keyword evidence="3 9" id="KW-0597">Phosphoprotein</keyword>
<evidence type="ECO:0000256" key="9">
    <source>
        <dbReference type="PROSITE-ProRule" id="PRU00169"/>
    </source>
</evidence>
<keyword evidence="10" id="KW-0175">Coiled coil</keyword>
<dbReference type="CDD" id="cd00082">
    <property type="entry name" value="HisKA"/>
    <property type="match status" value="1"/>
</dbReference>
<dbReference type="InterPro" id="IPR001789">
    <property type="entry name" value="Sig_transdc_resp-reg_receiver"/>
</dbReference>
<keyword evidence="5" id="KW-0547">Nucleotide-binding</keyword>
<dbReference type="GO" id="GO:0006355">
    <property type="term" value="P:regulation of DNA-templated transcription"/>
    <property type="evidence" value="ECO:0007669"/>
    <property type="project" value="InterPro"/>
</dbReference>
<evidence type="ECO:0000256" key="2">
    <source>
        <dbReference type="ARBA" id="ARBA00012438"/>
    </source>
</evidence>
<reference evidence="16 17" key="1">
    <citation type="submission" date="2019-11" db="EMBL/GenBank/DDBJ databases">
        <title>Comparative genomics of hydrocarbon-degrading Desulfosarcina strains.</title>
        <authorList>
            <person name="Watanabe M."/>
            <person name="Kojima H."/>
            <person name="Fukui M."/>
        </authorList>
    </citation>
    <scope>NUCLEOTIDE SEQUENCE [LARGE SCALE GENOMIC DNA]</scope>
    <source>
        <strain evidence="16 17">28bB2T</strain>
    </source>
</reference>
<evidence type="ECO:0000256" key="3">
    <source>
        <dbReference type="ARBA" id="ARBA00022553"/>
    </source>
</evidence>
<dbReference type="SMART" id="SM00086">
    <property type="entry name" value="PAC"/>
    <property type="match status" value="2"/>
</dbReference>
<dbReference type="InterPro" id="IPR005467">
    <property type="entry name" value="His_kinase_dom"/>
</dbReference>
<dbReference type="InterPro" id="IPR003594">
    <property type="entry name" value="HATPase_dom"/>
</dbReference>
<dbReference type="SUPFAM" id="SSF52172">
    <property type="entry name" value="CheY-like"/>
    <property type="match status" value="1"/>
</dbReference>
<dbReference type="PRINTS" id="PR00344">
    <property type="entry name" value="BCTRLSENSOR"/>
</dbReference>
<evidence type="ECO:0000259" key="12">
    <source>
        <dbReference type="PROSITE" id="PS50109"/>
    </source>
</evidence>
<dbReference type="GO" id="GO:0000155">
    <property type="term" value="F:phosphorelay sensor kinase activity"/>
    <property type="evidence" value="ECO:0007669"/>
    <property type="project" value="InterPro"/>
</dbReference>
<dbReference type="EC" id="2.7.13.3" evidence="2"/>
<dbReference type="Pfam" id="PF00072">
    <property type="entry name" value="Response_reg"/>
    <property type="match status" value="1"/>
</dbReference>
<gene>
    <name evidence="16" type="ORF">DSCO28_69790</name>
</gene>
<dbReference type="PROSITE" id="PS50110">
    <property type="entry name" value="RESPONSE_REGULATORY"/>
    <property type="match status" value="1"/>
</dbReference>
<dbReference type="RefSeq" id="WP_155325714.1">
    <property type="nucleotide sequence ID" value="NZ_AP021876.1"/>
</dbReference>
<keyword evidence="6" id="KW-0418">Kinase</keyword>
<dbReference type="InterPro" id="IPR000014">
    <property type="entry name" value="PAS"/>
</dbReference>
<dbReference type="InterPro" id="IPR011006">
    <property type="entry name" value="CheY-like_superfamily"/>
</dbReference>
<dbReference type="AlphaFoldDB" id="A0A5K8A1J9"/>
<dbReference type="PROSITE" id="PS50112">
    <property type="entry name" value="PAS"/>
    <property type="match status" value="2"/>
</dbReference>
<dbReference type="InterPro" id="IPR003661">
    <property type="entry name" value="HisK_dim/P_dom"/>
</dbReference>
<evidence type="ECO:0000256" key="6">
    <source>
        <dbReference type="ARBA" id="ARBA00022777"/>
    </source>
</evidence>
<dbReference type="InterPro" id="IPR001610">
    <property type="entry name" value="PAC"/>
</dbReference>
<keyword evidence="8" id="KW-0902">Two-component regulatory system</keyword>
<dbReference type="SUPFAM" id="SSF55785">
    <property type="entry name" value="PYP-like sensor domain (PAS domain)"/>
    <property type="match status" value="2"/>
</dbReference>
<dbReference type="Gene3D" id="1.10.287.130">
    <property type="match status" value="1"/>
</dbReference>
<dbReference type="SUPFAM" id="SSF47384">
    <property type="entry name" value="Homodimeric domain of signal transducing histidine kinase"/>
    <property type="match status" value="1"/>
</dbReference>
<evidence type="ECO:0000259" key="13">
    <source>
        <dbReference type="PROSITE" id="PS50110"/>
    </source>
</evidence>
<dbReference type="InterPro" id="IPR035965">
    <property type="entry name" value="PAS-like_dom_sf"/>
</dbReference>
<feature type="domain" description="PAC" evidence="15">
    <location>
        <begin position="94"/>
        <end position="147"/>
    </location>
</feature>
<name>A0A5K8A1J9_9BACT</name>
<feature type="domain" description="PAS" evidence="14">
    <location>
        <begin position="202"/>
        <end position="250"/>
    </location>
</feature>
<dbReference type="Pfam" id="PF00989">
    <property type="entry name" value="PAS"/>
    <property type="match status" value="1"/>
</dbReference>
<dbReference type="Gene3D" id="3.30.565.10">
    <property type="entry name" value="Histidine kinase-like ATPase, C-terminal domain"/>
    <property type="match status" value="1"/>
</dbReference>
<feature type="region of interest" description="Disordered" evidence="11">
    <location>
        <begin position="1"/>
        <end position="26"/>
    </location>
</feature>
<dbReference type="PROSITE" id="PS50113">
    <property type="entry name" value="PAC"/>
    <property type="match status" value="1"/>
</dbReference>
<evidence type="ECO:0000256" key="5">
    <source>
        <dbReference type="ARBA" id="ARBA00022741"/>
    </source>
</evidence>
<dbReference type="Pfam" id="PF02518">
    <property type="entry name" value="HATPase_c"/>
    <property type="match status" value="1"/>
</dbReference>
<dbReference type="SUPFAM" id="SSF55874">
    <property type="entry name" value="ATPase domain of HSP90 chaperone/DNA topoisomerase II/histidine kinase"/>
    <property type="match status" value="1"/>
</dbReference>
<dbReference type="InterPro" id="IPR004358">
    <property type="entry name" value="Sig_transdc_His_kin-like_C"/>
</dbReference>
<evidence type="ECO:0000256" key="11">
    <source>
        <dbReference type="SAM" id="MobiDB-lite"/>
    </source>
</evidence>
<dbReference type="Pfam" id="PF13426">
    <property type="entry name" value="PAS_9"/>
    <property type="match status" value="1"/>
</dbReference>
<dbReference type="SMART" id="SM00448">
    <property type="entry name" value="REC"/>
    <property type="match status" value="1"/>
</dbReference>
<evidence type="ECO:0000256" key="1">
    <source>
        <dbReference type="ARBA" id="ARBA00000085"/>
    </source>
</evidence>
<feature type="domain" description="Response regulatory" evidence="13">
    <location>
        <begin position="559"/>
        <end position="675"/>
    </location>
</feature>
<evidence type="ECO:0000313" key="16">
    <source>
        <dbReference type="EMBL" id="BBO86413.1"/>
    </source>
</evidence>
<organism evidence="16 17">
    <name type="scientific">Desulfosarcina ovata subsp. sediminis</name>
    <dbReference type="NCBI Taxonomy" id="885957"/>
    <lineage>
        <taxon>Bacteria</taxon>
        <taxon>Pseudomonadati</taxon>
        <taxon>Thermodesulfobacteriota</taxon>
        <taxon>Desulfobacteria</taxon>
        <taxon>Desulfobacterales</taxon>
        <taxon>Desulfosarcinaceae</taxon>
        <taxon>Desulfosarcina</taxon>
    </lineage>
</organism>
<accession>A0A5K8A1J9</accession>
<keyword evidence="7" id="KW-0067">ATP-binding</keyword>
<dbReference type="SMART" id="SM00091">
    <property type="entry name" value="PAS"/>
    <property type="match status" value="2"/>
</dbReference>
<evidence type="ECO:0000256" key="7">
    <source>
        <dbReference type="ARBA" id="ARBA00022840"/>
    </source>
</evidence>
<dbReference type="CDD" id="cd00156">
    <property type="entry name" value="REC"/>
    <property type="match status" value="1"/>
</dbReference>
<dbReference type="InterPro" id="IPR000700">
    <property type="entry name" value="PAS-assoc_C"/>
</dbReference>
<dbReference type="NCBIfam" id="TIGR00229">
    <property type="entry name" value="sensory_box"/>
    <property type="match status" value="2"/>
</dbReference>
<evidence type="ECO:0000259" key="15">
    <source>
        <dbReference type="PROSITE" id="PS50113"/>
    </source>
</evidence>
<dbReference type="CDD" id="cd00130">
    <property type="entry name" value="PAS"/>
    <property type="match status" value="2"/>
</dbReference>
<dbReference type="EMBL" id="AP021876">
    <property type="protein sequence ID" value="BBO86413.1"/>
    <property type="molecule type" value="Genomic_DNA"/>
</dbReference>
<feature type="coiled-coil region" evidence="10">
    <location>
        <begin position="149"/>
        <end position="190"/>
    </location>
</feature>
<keyword evidence="4" id="KW-0808">Transferase</keyword>
<dbReference type="InterPro" id="IPR036097">
    <property type="entry name" value="HisK_dim/P_sf"/>
</dbReference>
<dbReference type="Gene3D" id="3.30.450.20">
    <property type="entry name" value="PAS domain"/>
    <property type="match status" value="2"/>
</dbReference>
<dbReference type="SMART" id="SM00387">
    <property type="entry name" value="HATPase_c"/>
    <property type="match status" value="1"/>
</dbReference>
<dbReference type="Proteomes" id="UP000425960">
    <property type="component" value="Chromosome"/>
</dbReference>
<proteinExistence type="predicted"/>
<dbReference type="InterPro" id="IPR036890">
    <property type="entry name" value="HATPase_C_sf"/>
</dbReference>
<evidence type="ECO:0000313" key="17">
    <source>
        <dbReference type="Proteomes" id="UP000425960"/>
    </source>
</evidence>
<dbReference type="PROSITE" id="PS50109">
    <property type="entry name" value="HIS_KIN"/>
    <property type="match status" value="1"/>
</dbReference>
<evidence type="ECO:0000259" key="14">
    <source>
        <dbReference type="PROSITE" id="PS50112"/>
    </source>
</evidence>